<dbReference type="InterPro" id="IPR039859">
    <property type="entry name" value="PFA4/ZDH16/20/ERF2-like"/>
</dbReference>
<evidence type="ECO:0000313" key="15">
    <source>
        <dbReference type="Proteomes" id="UP001497383"/>
    </source>
</evidence>
<dbReference type="EC" id="2.3.1.225" evidence="12"/>
<keyword evidence="15" id="KW-1185">Reference proteome</keyword>
<dbReference type="PANTHER" id="PTHR22883">
    <property type="entry name" value="ZINC FINGER DHHC DOMAIN CONTAINING PROTEIN"/>
    <property type="match status" value="1"/>
</dbReference>
<evidence type="ECO:0000256" key="12">
    <source>
        <dbReference type="RuleBase" id="RU079119"/>
    </source>
</evidence>
<keyword evidence="8" id="KW-0449">Lipoprotein</keyword>
<reference evidence="14 15" key="1">
    <citation type="submission" date="2024-03" db="EMBL/GenBank/DDBJ databases">
        <authorList>
            <person name="Brejova B."/>
        </authorList>
    </citation>
    <scope>NUCLEOTIDE SEQUENCE [LARGE SCALE GENOMIC DNA]</scope>
    <source>
        <strain evidence="14 15">CBS 14171</strain>
    </source>
</reference>
<proteinExistence type="inferred from homology"/>
<keyword evidence="5 12" id="KW-1133">Transmembrane helix</keyword>
<evidence type="ECO:0000256" key="5">
    <source>
        <dbReference type="ARBA" id="ARBA00022989"/>
    </source>
</evidence>
<dbReference type="InterPro" id="IPR001594">
    <property type="entry name" value="Palmitoyltrfase_DHHC"/>
</dbReference>
<feature type="transmembrane region" description="Helical" evidence="12">
    <location>
        <begin position="192"/>
        <end position="217"/>
    </location>
</feature>
<keyword evidence="4" id="KW-0256">Endoplasmic reticulum</keyword>
<evidence type="ECO:0000256" key="4">
    <source>
        <dbReference type="ARBA" id="ARBA00022824"/>
    </source>
</evidence>
<feature type="transmembrane region" description="Helical" evidence="12">
    <location>
        <begin position="98"/>
        <end position="122"/>
    </location>
</feature>
<evidence type="ECO:0000256" key="6">
    <source>
        <dbReference type="ARBA" id="ARBA00023136"/>
    </source>
</evidence>
<feature type="transmembrane region" description="Helical" evidence="12">
    <location>
        <begin position="238"/>
        <end position="261"/>
    </location>
</feature>
<keyword evidence="2 12" id="KW-0808">Transferase</keyword>
<sequence length="361" mass="41108">MLFKFILATIALSTIGTLLLLFGDSPSCRNTPAPKARAHLLNATRGINTAFNYLDKKADGHLIQYLGWAVPVGYLVVISICFQQFLSKTMPLLLPVSLLQLIYILGSMFAIFGTTIACIFISPGEVTRESIKHYPFQPDQLIFFKDAADCRTCRLPKPARSKHCSVCDRCYLLYDHHCVWLNNCIGWRNYKWFVAFLLANINMLCYGGVLCFSALWSQMTNWRDFWRVVTRTTDANKVTGIFVILCVIFSIITTSFTILHLRYIYLGVTTNEVEKWSTIEELIDIGVLYRVSPAIQGENYVEEASFNGQILYISLKDERVVLRGDNLRDHNLTQVLSVVDDIDNVYDKGFWSNLVERCTGV</sequence>
<comment type="domain">
    <text evidence="12">The DHHC domain is required for palmitoyltransferase activity.</text>
</comment>
<evidence type="ECO:0000256" key="1">
    <source>
        <dbReference type="ARBA" id="ARBA00004477"/>
    </source>
</evidence>
<evidence type="ECO:0000256" key="2">
    <source>
        <dbReference type="ARBA" id="ARBA00022679"/>
    </source>
</evidence>
<protein>
    <recommendedName>
        <fullName evidence="12">Palmitoyltransferase</fullName>
        <ecNumber evidence="12">2.3.1.225</ecNumber>
    </recommendedName>
</protein>
<evidence type="ECO:0000256" key="9">
    <source>
        <dbReference type="ARBA" id="ARBA00023315"/>
    </source>
</evidence>
<evidence type="ECO:0000313" key="14">
    <source>
        <dbReference type="EMBL" id="CAK9436396.1"/>
    </source>
</evidence>
<organism evidence="14 15">
    <name type="scientific">Lodderomyces beijingensis</name>
    <dbReference type="NCBI Taxonomy" id="1775926"/>
    <lineage>
        <taxon>Eukaryota</taxon>
        <taxon>Fungi</taxon>
        <taxon>Dikarya</taxon>
        <taxon>Ascomycota</taxon>
        <taxon>Saccharomycotina</taxon>
        <taxon>Pichiomycetes</taxon>
        <taxon>Debaryomycetaceae</taxon>
        <taxon>Candida/Lodderomyces clade</taxon>
        <taxon>Lodderomyces</taxon>
    </lineage>
</organism>
<dbReference type="RefSeq" id="XP_066827892.1">
    <property type="nucleotide sequence ID" value="XM_066976931.1"/>
</dbReference>
<dbReference type="PROSITE" id="PS50216">
    <property type="entry name" value="DHHC"/>
    <property type="match status" value="1"/>
</dbReference>
<keyword evidence="6 12" id="KW-0472">Membrane</keyword>
<dbReference type="Proteomes" id="UP001497383">
    <property type="component" value="Chromosome 1"/>
</dbReference>
<comment type="subcellular location">
    <subcellularLocation>
        <location evidence="1">Endoplasmic reticulum membrane</location>
        <topology evidence="1">Multi-pass membrane protein</topology>
    </subcellularLocation>
</comment>
<keyword evidence="7" id="KW-0564">Palmitate</keyword>
<evidence type="ECO:0000256" key="7">
    <source>
        <dbReference type="ARBA" id="ARBA00023139"/>
    </source>
</evidence>
<dbReference type="GeneID" id="92206150"/>
<evidence type="ECO:0000259" key="13">
    <source>
        <dbReference type="Pfam" id="PF01529"/>
    </source>
</evidence>
<evidence type="ECO:0000256" key="8">
    <source>
        <dbReference type="ARBA" id="ARBA00023288"/>
    </source>
</evidence>
<comment type="similarity">
    <text evidence="10">Belongs to the DHHC palmitoyltransferase family. SWF1 subfamily.</text>
</comment>
<feature type="transmembrane region" description="Helical" evidence="12">
    <location>
        <begin position="62"/>
        <end position="86"/>
    </location>
</feature>
<evidence type="ECO:0000256" key="10">
    <source>
        <dbReference type="ARBA" id="ARBA00038463"/>
    </source>
</evidence>
<evidence type="ECO:0000256" key="11">
    <source>
        <dbReference type="ARBA" id="ARBA00048048"/>
    </source>
</evidence>
<dbReference type="Pfam" id="PF01529">
    <property type="entry name" value="DHHC"/>
    <property type="match status" value="1"/>
</dbReference>
<feature type="domain" description="Palmitoyltransferase DHHC" evidence="13">
    <location>
        <begin position="149"/>
        <end position="276"/>
    </location>
</feature>
<gene>
    <name evidence="14" type="ORF">LODBEIA_P09540</name>
</gene>
<name>A0ABP0ZEY3_9ASCO</name>
<keyword evidence="3 12" id="KW-0812">Transmembrane</keyword>
<accession>A0ABP0ZEY3</accession>
<comment type="catalytic activity">
    <reaction evidence="11 12">
        <text>L-cysteinyl-[protein] + hexadecanoyl-CoA = S-hexadecanoyl-L-cysteinyl-[protein] + CoA</text>
        <dbReference type="Rhea" id="RHEA:36683"/>
        <dbReference type="Rhea" id="RHEA-COMP:10131"/>
        <dbReference type="Rhea" id="RHEA-COMP:11032"/>
        <dbReference type="ChEBI" id="CHEBI:29950"/>
        <dbReference type="ChEBI" id="CHEBI:57287"/>
        <dbReference type="ChEBI" id="CHEBI:57379"/>
        <dbReference type="ChEBI" id="CHEBI:74151"/>
        <dbReference type="EC" id="2.3.1.225"/>
    </reaction>
</comment>
<dbReference type="EMBL" id="OZ022405">
    <property type="protein sequence ID" value="CAK9436396.1"/>
    <property type="molecule type" value="Genomic_DNA"/>
</dbReference>
<evidence type="ECO:0000256" key="3">
    <source>
        <dbReference type="ARBA" id="ARBA00022692"/>
    </source>
</evidence>
<keyword evidence="9 12" id="KW-0012">Acyltransferase</keyword>
<dbReference type="PANTHER" id="PTHR22883:SF489">
    <property type="entry name" value="PALMITOYLTRANSFERASE SWF1"/>
    <property type="match status" value="1"/>
</dbReference>